<organism evidence="9 10">
    <name type="scientific">Sodalis praecaptivus</name>
    <dbReference type="NCBI Taxonomy" id="1239307"/>
    <lineage>
        <taxon>Bacteria</taxon>
        <taxon>Pseudomonadati</taxon>
        <taxon>Pseudomonadota</taxon>
        <taxon>Gammaproteobacteria</taxon>
        <taxon>Enterobacterales</taxon>
        <taxon>Bruguierivoracaceae</taxon>
        <taxon>Sodalis</taxon>
    </lineage>
</organism>
<feature type="domain" description="Big-1" evidence="7">
    <location>
        <begin position="830"/>
        <end position="934"/>
    </location>
</feature>
<dbReference type="KEGG" id="sod:Sant_3139"/>
<dbReference type="GO" id="GO:0009279">
    <property type="term" value="C:cell outer membrane"/>
    <property type="evidence" value="ECO:0007669"/>
    <property type="project" value="UniProtKB-SubCell"/>
</dbReference>
<dbReference type="HOGENOM" id="CLU_000210_1_0_6"/>
<feature type="domain" description="Big-1" evidence="7">
    <location>
        <begin position="732"/>
        <end position="822"/>
    </location>
</feature>
<dbReference type="PANTHER" id="PTHR39576">
    <property type="entry name" value="ATTACHING AND EFFACING PROTEIN HOMOLOG-RELATED-RELATED"/>
    <property type="match status" value="1"/>
</dbReference>
<evidence type="ECO:0000256" key="3">
    <source>
        <dbReference type="ARBA" id="ARBA00022737"/>
    </source>
</evidence>
<name>W0I118_9GAMM</name>
<evidence type="ECO:0000256" key="2">
    <source>
        <dbReference type="ARBA" id="ARBA00010116"/>
    </source>
</evidence>
<dbReference type="SMART" id="SM00634">
    <property type="entry name" value="BID_1"/>
    <property type="match status" value="3"/>
</dbReference>
<evidence type="ECO:0000256" key="1">
    <source>
        <dbReference type="ARBA" id="ARBA00004442"/>
    </source>
</evidence>
<dbReference type="RefSeq" id="WP_025423285.1">
    <property type="nucleotide sequence ID" value="NZ_CP006569.1"/>
</dbReference>
<dbReference type="GO" id="GO:0007155">
    <property type="term" value="P:cell adhesion"/>
    <property type="evidence" value="ECO:0007669"/>
    <property type="project" value="InterPro"/>
</dbReference>
<dbReference type="Proteomes" id="UP000019028">
    <property type="component" value="Chromosome"/>
</dbReference>
<dbReference type="Gene3D" id="3.10.350.10">
    <property type="entry name" value="LysM domain"/>
    <property type="match status" value="1"/>
</dbReference>
<dbReference type="InterPro" id="IPR008964">
    <property type="entry name" value="Invasin/intimin_cell_adhesion"/>
</dbReference>
<sequence length="934" mass="99959">MKKICKTKNFSPGVILVSWLNIGVQAIVPLTYAFAPSLASAAGNARFLKAPAGEAALDTKIYTLSAGETTASVAQKYHMSLEALRKLNQFRTFARGFDHLQPGDELDVPLAPLPAVKWSDEPAAMASRSQDDPQAQKIAGVATQAGNFLTNSPNGDAAASMARGMATGAASTEVQQWLSQFGTARLQLDVDKKFSLKNSQLDLLIPLYEQQDKLLFTQGSLHRTDDRSQTNLGMGMRWFNDGYMVGGNTFLDYDLSRDHARMGMGVEYWRDFLKMGANSYLRLTNWRDSKDFADYQERPANGWDMRLEGWMPAVPQLGANLKYEQYYGKEVALFGKDNRQKDPHAVTVGVNYTPFPLLTLSADQRQGKAGQNDTRLGMQFNIQLGTPWRHQFDSSAVGAMRTLSGSRYDLVDRNNNIILEYRKKEVIHLYTADRLAGYAGEQKSLNVSINSKYGLERIDWSAPELLAAGGKIVQESVDNYSIVLPDYNFDAANGNVYEISGVAIDTHGNASKRAKTTLTVTQPAINNTTSEFTPAKSTLPADNASQQTLTLRVKDIQGNPVDIGEDEITITTKNEQENSGAKVSTLQRQESGIFTLVVTAGTGTDVVKITPSARAVTFTPASVTVEADNATAQIKTLEVVSDNAAADGTETNQVKVAVVDAHDNPVPNQTVTFTADNGATIIDNATTDANGLAIASLTSLKAGEAMVTAALENKTTKTVKTTFVSDEKSAVIAELNVVSDNATADGKTENQLKVSVTDANGNVIDNTPVTLKVESGATLSSDSVTTDKEGAATFSAMSTTSGTFKVTATTNGHAKSASITFVAGEVVGVKSTLQADKTLIASDGSRAINLTFTARDENNNAVTGLTVAFVPDDVEGQISAVSEHDGVYTATFTSTKPSVGSIAVSVNGTRLEELKAVDAGVYSSTLSLSVNASA</sequence>
<accession>W0I118</accession>
<dbReference type="InterPro" id="IPR003344">
    <property type="entry name" value="Big_1_dom"/>
</dbReference>
<dbReference type="InterPro" id="IPR051715">
    <property type="entry name" value="Intimin-Invasin_domain"/>
</dbReference>
<dbReference type="AlphaFoldDB" id="W0I118"/>
<dbReference type="InterPro" id="IPR038177">
    <property type="entry name" value="IAT_beta_sf"/>
</dbReference>
<evidence type="ECO:0000313" key="10">
    <source>
        <dbReference type="Proteomes" id="UP000019028"/>
    </source>
</evidence>
<feature type="domain" description="Big-1" evidence="7">
    <location>
        <begin position="634"/>
        <end position="724"/>
    </location>
</feature>
<dbReference type="Pfam" id="PF11924">
    <property type="entry name" value="IAT_beta"/>
    <property type="match status" value="1"/>
</dbReference>
<keyword evidence="10" id="KW-1185">Reference proteome</keyword>
<evidence type="ECO:0000313" key="9">
    <source>
        <dbReference type="EMBL" id="AHF78143.1"/>
    </source>
</evidence>
<feature type="domain" description="LysM" evidence="8">
    <location>
        <begin position="60"/>
        <end position="108"/>
    </location>
</feature>
<dbReference type="FunFam" id="2.60.40.10:FF:000182">
    <property type="entry name" value="Gamma intimin"/>
    <property type="match status" value="1"/>
</dbReference>
<dbReference type="Gene3D" id="2.40.160.160">
    <property type="entry name" value="Inverse autotransporter, beta-domain"/>
    <property type="match status" value="1"/>
</dbReference>
<keyword evidence="4 6" id="KW-0472">Membrane</keyword>
<dbReference type="SMART" id="SM00257">
    <property type="entry name" value="LysM"/>
    <property type="match status" value="1"/>
</dbReference>
<evidence type="ECO:0000256" key="4">
    <source>
        <dbReference type="ARBA" id="ARBA00023136"/>
    </source>
</evidence>
<dbReference type="Gene3D" id="2.60.40.10">
    <property type="entry name" value="Immunoglobulins"/>
    <property type="match status" value="4"/>
</dbReference>
<protein>
    <submittedName>
        <fullName evidence="9">Putative invasin, attaching and effacing protein</fullName>
    </submittedName>
</protein>
<dbReference type="SUPFAM" id="SSF49373">
    <property type="entry name" value="Invasin/intimin cell-adhesion fragments"/>
    <property type="match status" value="4"/>
</dbReference>
<evidence type="ECO:0000259" key="8">
    <source>
        <dbReference type="PROSITE" id="PS51782"/>
    </source>
</evidence>
<proteinExistence type="inferred from homology"/>
<dbReference type="InterPro" id="IPR018392">
    <property type="entry name" value="LysM"/>
</dbReference>
<dbReference type="Pfam" id="PF02369">
    <property type="entry name" value="Big_1"/>
    <property type="match status" value="2"/>
</dbReference>
<keyword evidence="6" id="KW-1133">Transmembrane helix</keyword>
<dbReference type="SUPFAM" id="SSF54106">
    <property type="entry name" value="LysM domain"/>
    <property type="match status" value="1"/>
</dbReference>
<reference evidence="9 10" key="1">
    <citation type="journal article" date="2014" name="Genome Biol. Evol.">
        <title>Genome degeneration and adaptation in a nascent stage of symbiosis.</title>
        <authorList>
            <person name="Oakeson K.F."/>
            <person name="Gil R."/>
            <person name="Clayton A.L."/>
            <person name="Dunn D.M."/>
            <person name="von Niederhausern A.C."/>
            <person name="Hamil C."/>
            <person name="Aoyagi A."/>
            <person name="Duval B."/>
            <person name="Baca A."/>
            <person name="Silva F.J."/>
            <person name="Vallier A."/>
            <person name="Jackson D.G."/>
            <person name="Latorre A."/>
            <person name="Weiss R.B."/>
            <person name="Heddi A."/>
            <person name="Moya A."/>
            <person name="Dale C."/>
        </authorList>
    </citation>
    <scope>NUCLEOTIDE SEQUENCE [LARGE SCALE GENOMIC DNA]</scope>
    <source>
        <strain evidence="9 10">HS1</strain>
    </source>
</reference>
<dbReference type="PROSITE" id="PS51782">
    <property type="entry name" value="LYSM"/>
    <property type="match status" value="1"/>
</dbReference>
<feature type="transmembrane region" description="Helical" evidence="6">
    <location>
        <begin position="12"/>
        <end position="35"/>
    </location>
</feature>
<dbReference type="Pfam" id="PF09134">
    <property type="entry name" value="Invasin_D3"/>
    <property type="match status" value="2"/>
</dbReference>
<dbReference type="InterPro" id="IPR024519">
    <property type="entry name" value="IAT_beta"/>
</dbReference>
<dbReference type="PANTHER" id="PTHR39576:SF2">
    <property type="entry name" value="ATTACHING AND EFFACING PROTEIN HOMOLOG-RELATED"/>
    <property type="match status" value="1"/>
</dbReference>
<evidence type="ECO:0000259" key="7">
    <source>
        <dbReference type="PROSITE" id="PS51127"/>
    </source>
</evidence>
<dbReference type="FunFam" id="2.40.160.160:FF:000001">
    <property type="entry name" value="Intimin-like inverse autotransporter SinH"/>
    <property type="match status" value="1"/>
</dbReference>
<dbReference type="Pfam" id="PF01476">
    <property type="entry name" value="LysM"/>
    <property type="match status" value="1"/>
</dbReference>
<gene>
    <name evidence="9" type="ORF">Sant_3139</name>
</gene>
<dbReference type="EMBL" id="CP006569">
    <property type="protein sequence ID" value="AHF78143.1"/>
    <property type="molecule type" value="Genomic_DNA"/>
</dbReference>
<comment type="subcellular location">
    <subcellularLocation>
        <location evidence="1">Cell outer membrane</location>
    </subcellularLocation>
</comment>
<dbReference type="InterPro" id="IPR013783">
    <property type="entry name" value="Ig-like_fold"/>
</dbReference>
<keyword evidence="5" id="KW-0998">Cell outer membrane</keyword>
<evidence type="ECO:0000256" key="5">
    <source>
        <dbReference type="ARBA" id="ARBA00023237"/>
    </source>
</evidence>
<dbReference type="PRINTS" id="PR01369">
    <property type="entry name" value="INTIMIN"/>
</dbReference>
<keyword evidence="6" id="KW-0812">Transmembrane</keyword>
<dbReference type="InterPro" id="IPR036779">
    <property type="entry name" value="LysM_dom_sf"/>
</dbReference>
<dbReference type="InterPro" id="IPR015217">
    <property type="entry name" value="Invasin_dom_3"/>
</dbReference>
<keyword evidence="3" id="KW-0677">Repeat</keyword>
<dbReference type="InterPro" id="IPR003535">
    <property type="entry name" value="Intimin/invasin_bac"/>
</dbReference>
<dbReference type="PATRIC" id="fig|1239307.3.peg.3467"/>
<comment type="similarity">
    <text evidence="2">Belongs to the intimin/invasin family.</text>
</comment>
<dbReference type="OrthoDB" id="8320584at2"/>
<dbReference type="CDD" id="cd00118">
    <property type="entry name" value="LysM"/>
    <property type="match status" value="1"/>
</dbReference>
<evidence type="ECO:0000256" key="6">
    <source>
        <dbReference type="SAM" id="Phobius"/>
    </source>
</evidence>
<dbReference type="PROSITE" id="PS51127">
    <property type="entry name" value="BIG1"/>
    <property type="match status" value="3"/>
</dbReference>